<feature type="region of interest" description="Disordered" evidence="16">
    <location>
        <begin position="166"/>
        <end position="187"/>
    </location>
</feature>
<keyword evidence="4" id="KW-0285">Flavoprotein</keyword>
<dbReference type="EC" id="1.1.3.6" evidence="13"/>
<organism evidence="19 20">
    <name type="scientific">Microbulbifer bruguierae</name>
    <dbReference type="NCBI Taxonomy" id="3029061"/>
    <lineage>
        <taxon>Bacteria</taxon>
        <taxon>Pseudomonadati</taxon>
        <taxon>Pseudomonadota</taxon>
        <taxon>Gammaproteobacteria</taxon>
        <taxon>Cellvibrionales</taxon>
        <taxon>Microbulbiferaceae</taxon>
        <taxon>Microbulbifer</taxon>
    </lineage>
</organism>
<evidence type="ECO:0000259" key="18">
    <source>
        <dbReference type="Pfam" id="PF05199"/>
    </source>
</evidence>
<keyword evidence="5" id="KW-0274">FAD</keyword>
<keyword evidence="10" id="KW-0413">Isomerase</keyword>
<evidence type="ECO:0000256" key="10">
    <source>
        <dbReference type="ARBA" id="ARBA00023235"/>
    </source>
</evidence>
<dbReference type="PROSITE" id="PS51257">
    <property type="entry name" value="PROKAR_LIPOPROTEIN"/>
    <property type="match status" value="1"/>
</dbReference>
<evidence type="ECO:0000256" key="8">
    <source>
        <dbReference type="ARBA" id="ARBA00023166"/>
    </source>
</evidence>
<comment type="similarity">
    <text evidence="2">Belongs to the GMC oxidoreductase family.</text>
</comment>
<accession>A0ABY8NB86</accession>
<protein>
    <recommendedName>
        <fullName evidence="14">Cholesterol oxidase</fullName>
        <ecNumber evidence="13">1.1.3.6</ecNumber>
        <ecNumber evidence="11">5.3.3.1</ecNumber>
    </recommendedName>
    <alternativeName>
        <fullName evidence="15">Cholesterol isomerase</fullName>
    </alternativeName>
</protein>
<keyword evidence="6" id="KW-0560">Oxidoreductase</keyword>
<keyword evidence="8" id="KW-1207">Sterol metabolism</keyword>
<comment type="pathway">
    <text evidence="12">Steroid metabolism; cholesterol degradation.</text>
</comment>
<dbReference type="PANTHER" id="PTHR47470:SF1">
    <property type="entry name" value="FAD-DEPENDENT OXIDOREDUCTASE 2 FAD BINDING DOMAIN-CONTAINING PROTEIN"/>
    <property type="match status" value="1"/>
</dbReference>
<comment type="cofactor">
    <cofactor evidence="1">
        <name>FAD</name>
        <dbReference type="ChEBI" id="CHEBI:57692"/>
    </cofactor>
</comment>
<reference evidence="19 20" key="1">
    <citation type="submission" date="2023-02" db="EMBL/GenBank/DDBJ databases">
        <title>Description and genomic characterization of Microbulbifer bruguierae sp. nov., isolated from the sediment of mangrove plant Bruguiera sexangula.</title>
        <authorList>
            <person name="Long M."/>
        </authorList>
    </citation>
    <scope>NUCLEOTIDE SEQUENCE [LARGE SCALE GENOMIC DNA]</scope>
    <source>
        <strain evidence="19 20">H12</strain>
    </source>
</reference>
<evidence type="ECO:0000256" key="5">
    <source>
        <dbReference type="ARBA" id="ARBA00022827"/>
    </source>
</evidence>
<evidence type="ECO:0000256" key="6">
    <source>
        <dbReference type="ARBA" id="ARBA00023002"/>
    </source>
</evidence>
<evidence type="ECO:0000256" key="7">
    <source>
        <dbReference type="ARBA" id="ARBA00023098"/>
    </source>
</evidence>
<evidence type="ECO:0000256" key="16">
    <source>
        <dbReference type="SAM" id="MobiDB-lite"/>
    </source>
</evidence>
<dbReference type="EMBL" id="CP118605">
    <property type="protein sequence ID" value="WGL16186.1"/>
    <property type="molecule type" value="Genomic_DNA"/>
</dbReference>
<dbReference type="PANTHER" id="PTHR47470">
    <property type="entry name" value="CHOLESTEROL OXIDASE"/>
    <property type="match status" value="1"/>
</dbReference>
<dbReference type="Pfam" id="PF05199">
    <property type="entry name" value="GMC_oxred_C"/>
    <property type="match status" value="1"/>
</dbReference>
<evidence type="ECO:0000259" key="17">
    <source>
        <dbReference type="Pfam" id="PF00732"/>
    </source>
</evidence>
<feature type="domain" description="Glucose-methanol-choline oxidoreductase C-terminal" evidence="18">
    <location>
        <begin position="476"/>
        <end position="534"/>
    </location>
</feature>
<evidence type="ECO:0000256" key="2">
    <source>
        <dbReference type="ARBA" id="ARBA00010790"/>
    </source>
</evidence>
<evidence type="ECO:0000256" key="3">
    <source>
        <dbReference type="ARBA" id="ARBA00022548"/>
    </source>
</evidence>
<evidence type="ECO:0000256" key="4">
    <source>
        <dbReference type="ARBA" id="ARBA00022630"/>
    </source>
</evidence>
<dbReference type="RefSeq" id="WP_280319590.1">
    <property type="nucleotide sequence ID" value="NZ_CP118605.1"/>
</dbReference>
<proteinExistence type="inferred from homology"/>
<evidence type="ECO:0000256" key="14">
    <source>
        <dbReference type="ARBA" id="ARBA00049744"/>
    </source>
</evidence>
<dbReference type="InterPro" id="IPR036188">
    <property type="entry name" value="FAD/NAD-bd_sf"/>
</dbReference>
<dbReference type="InterPro" id="IPR052542">
    <property type="entry name" value="Cholesterol_Oxidase"/>
</dbReference>
<dbReference type="EC" id="5.3.3.1" evidence="11"/>
<feature type="domain" description="Glucose-methanol-choline oxidoreductase N-terminal" evidence="17">
    <location>
        <begin position="192"/>
        <end position="290"/>
    </location>
</feature>
<name>A0ABY8NB86_9GAMM</name>
<dbReference type="InterPro" id="IPR000172">
    <property type="entry name" value="GMC_OxRdtase_N"/>
</dbReference>
<evidence type="ECO:0000256" key="9">
    <source>
        <dbReference type="ARBA" id="ARBA00023221"/>
    </source>
</evidence>
<evidence type="ECO:0000256" key="1">
    <source>
        <dbReference type="ARBA" id="ARBA00001974"/>
    </source>
</evidence>
<evidence type="ECO:0000256" key="15">
    <source>
        <dbReference type="ARBA" id="ARBA00049778"/>
    </source>
</evidence>
<evidence type="ECO:0000256" key="12">
    <source>
        <dbReference type="ARBA" id="ARBA00049645"/>
    </source>
</evidence>
<gene>
    <name evidence="19" type="ORF">PVT68_15610</name>
</gene>
<evidence type="ECO:0000313" key="20">
    <source>
        <dbReference type="Proteomes" id="UP001236500"/>
    </source>
</evidence>
<dbReference type="SUPFAM" id="SSF51905">
    <property type="entry name" value="FAD/NAD(P)-binding domain"/>
    <property type="match status" value="1"/>
</dbReference>
<keyword evidence="7" id="KW-0443">Lipid metabolism</keyword>
<dbReference type="Proteomes" id="UP001236500">
    <property type="component" value="Chromosome"/>
</dbReference>
<dbReference type="Gene3D" id="3.50.50.60">
    <property type="entry name" value="FAD/NAD(P)-binding domain"/>
    <property type="match status" value="3"/>
</dbReference>
<dbReference type="Pfam" id="PF13450">
    <property type="entry name" value="NAD_binding_8"/>
    <property type="match status" value="1"/>
</dbReference>
<dbReference type="InterPro" id="IPR007867">
    <property type="entry name" value="GMC_OxRtase_C"/>
</dbReference>
<dbReference type="Pfam" id="PF00732">
    <property type="entry name" value="GMC_oxred_N"/>
    <property type="match status" value="1"/>
</dbReference>
<sequence>MSEKFDFDQVIIGSGFGGSCSALRLSEKGHRVLMLEKGKRWKDKDFSNNSWNIKKFLWAPKLGLTGTIQVSMTSKVTALHGAGVGGGSLIYANVHLIPTDEVFESEPWSRVHKDWKQRLLPFYGLAQRMIGVAKNPYGNAADETLKETARRMGREDSFQVVNTGVLFPEDPEDKSGKDRGDPYFNGDGPERNSCQHCGGCMMGCRHNAKNTLEKNYLWFAERNGVEIRAESEVTRIEPLPNAEGVRDGSAGYELTVQSSTALLFKKPYKIRTRGVVVSAGVFGTIPLLLKARDKDRTLPNLSAQLGRQVRTNSETLIVATSDYKDKNGKPREVCEGPAITSMFDPDDETRIEIVRFAPYGDFNFALQSAVPITESNGRVPRQISMLVSMLRQPLKSLRMLNPVGKSRNSIIFLVMQTKDSFVHVKSGKWPFRWRVTQEAGDSPLSNYFPIAHETARHYIDAAGGGTAGNVVTEVLTGAPSTAHLMGGVAIGSSADNGVVDDTGAVFGYQNLRVIDGSLIPGNLGVNPSLTILALSEYAWSKAPVFNRERAEKITPVRFSEALPGNMSALTGSGDLHGVICRSGVADTATDTATTDEPVAG</sequence>
<keyword evidence="20" id="KW-1185">Reference proteome</keyword>
<evidence type="ECO:0000256" key="13">
    <source>
        <dbReference type="ARBA" id="ARBA00049723"/>
    </source>
</evidence>
<evidence type="ECO:0000313" key="19">
    <source>
        <dbReference type="EMBL" id="WGL16186.1"/>
    </source>
</evidence>
<keyword evidence="9" id="KW-0753">Steroid metabolism</keyword>
<evidence type="ECO:0000256" key="11">
    <source>
        <dbReference type="ARBA" id="ARBA00038856"/>
    </source>
</evidence>
<keyword evidence="3" id="KW-0153">Cholesterol metabolism</keyword>